<dbReference type="PRINTS" id="PR00120">
    <property type="entry name" value="HATPASE"/>
</dbReference>
<comment type="caution">
    <text evidence="8">The sequence shown here is derived from an EMBL/GenBank/DDBJ whole genome shotgun (WGS) entry which is preliminary data.</text>
</comment>
<comment type="subcellular location">
    <subcellularLocation>
        <location evidence="1">Cell membrane</location>
        <topology evidence="1">Multi-pass membrane protein</topology>
    </subcellularLocation>
</comment>
<feature type="transmembrane region" description="Helical" evidence="6">
    <location>
        <begin position="231"/>
        <end position="253"/>
    </location>
</feature>
<dbReference type="PANTHER" id="PTHR43294:SF21">
    <property type="entry name" value="CATION TRANSPORTING ATPASE"/>
    <property type="match status" value="1"/>
</dbReference>
<dbReference type="NCBIfam" id="TIGR01494">
    <property type="entry name" value="ATPase_P-type"/>
    <property type="match status" value="1"/>
</dbReference>
<dbReference type="Gene3D" id="1.20.1110.10">
    <property type="entry name" value="Calcium-transporting ATPase, transmembrane domain"/>
    <property type="match status" value="2"/>
</dbReference>
<dbReference type="InterPro" id="IPR050510">
    <property type="entry name" value="Cation_transp_ATPase_P-type"/>
</dbReference>
<reference evidence="8 9" key="1">
    <citation type="submission" date="2023-04" db="EMBL/GenBank/DDBJ databases">
        <title>Genome of Basidiobolus ranarum AG-B5.</title>
        <authorList>
            <person name="Stajich J.E."/>
            <person name="Carter-House D."/>
            <person name="Gryganskyi A."/>
        </authorList>
    </citation>
    <scope>NUCLEOTIDE SEQUENCE [LARGE SCALE GENOMIC DNA]</scope>
    <source>
        <strain evidence="8 9">AG-B5</strain>
    </source>
</reference>
<dbReference type="PANTHER" id="PTHR43294">
    <property type="entry name" value="SODIUM/POTASSIUM-TRANSPORTING ATPASE SUBUNIT ALPHA"/>
    <property type="match status" value="1"/>
</dbReference>
<feature type="transmembrane region" description="Helical" evidence="6">
    <location>
        <begin position="337"/>
        <end position="357"/>
    </location>
</feature>
<protein>
    <recommendedName>
        <fullName evidence="7">Cation-transporting P-type ATPase C-terminal domain-containing protein</fullName>
    </recommendedName>
</protein>
<keyword evidence="9" id="KW-1185">Reference proteome</keyword>
<dbReference type="InterPro" id="IPR001757">
    <property type="entry name" value="P_typ_ATPase"/>
</dbReference>
<evidence type="ECO:0000256" key="4">
    <source>
        <dbReference type="ARBA" id="ARBA00022989"/>
    </source>
</evidence>
<dbReference type="SUPFAM" id="SSF56784">
    <property type="entry name" value="HAD-like"/>
    <property type="match status" value="1"/>
</dbReference>
<sequence>MIFSKEEIIFARTSPRHKLEIVKRGQTMGHIVGVTGDGVNDSPALKKADLGIAMNESGSDVSKEAAAMILLDDNFASIVKGIEEGRLIFTDLKKSIQYTITHSTPEITPNILYITVPLPLPLSAILILVIDLGFELLASLSYARELPETEGGLMKVPPREPVTTRSINRLRRQKVRRPPTSIDVESGDEKAPTRYALFKHNIVEKFTSQYWKESFENTDDEILVDTGVLSWAYLEAGIIEFLAAITAYFIVFYREFDVSPEQLRSMQNANQYFLNESPSYTLPNGRVLTNSDQKEALAQAQSIFYLSVMICQCFNLFTCKCLVRLPFGKYMFRNSKTFYGMTSGAIVAMLIVYVPPFNIAFGTSYRLSPIYWLIPIAFGIFLLGYSTLHCIIIRSKKPVNWNPSIVGLEMYPTVRTIKSNVTH</sequence>
<keyword evidence="5 6" id="KW-0472">Membrane</keyword>
<dbReference type="PRINTS" id="PR00119">
    <property type="entry name" value="CATATPASE"/>
</dbReference>
<dbReference type="InterPro" id="IPR006068">
    <property type="entry name" value="ATPase_P-typ_cation-transptr_C"/>
</dbReference>
<evidence type="ECO:0000313" key="9">
    <source>
        <dbReference type="Proteomes" id="UP001479436"/>
    </source>
</evidence>
<dbReference type="InterPro" id="IPR036412">
    <property type="entry name" value="HAD-like_sf"/>
</dbReference>
<dbReference type="Pfam" id="PF00689">
    <property type="entry name" value="Cation_ATPase_C"/>
    <property type="match status" value="1"/>
</dbReference>
<keyword evidence="3 6" id="KW-0812">Transmembrane</keyword>
<keyword evidence="2" id="KW-1003">Cell membrane</keyword>
<dbReference type="EMBL" id="JASJQH010007436">
    <property type="protein sequence ID" value="KAK9709068.1"/>
    <property type="molecule type" value="Genomic_DNA"/>
</dbReference>
<dbReference type="InterPro" id="IPR023214">
    <property type="entry name" value="HAD_sf"/>
</dbReference>
<dbReference type="Proteomes" id="UP001479436">
    <property type="component" value="Unassembled WGS sequence"/>
</dbReference>
<feature type="transmembrane region" description="Helical" evidence="6">
    <location>
        <begin position="369"/>
        <end position="388"/>
    </location>
</feature>
<dbReference type="SUPFAM" id="SSF81665">
    <property type="entry name" value="Calcium ATPase, transmembrane domain M"/>
    <property type="match status" value="1"/>
</dbReference>
<evidence type="ECO:0000256" key="1">
    <source>
        <dbReference type="ARBA" id="ARBA00004651"/>
    </source>
</evidence>
<proteinExistence type="predicted"/>
<organism evidence="8 9">
    <name type="scientific">Basidiobolus ranarum</name>
    <dbReference type="NCBI Taxonomy" id="34480"/>
    <lineage>
        <taxon>Eukaryota</taxon>
        <taxon>Fungi</taxon>
        <taxon>Fungi incertae sedis</taxon>
        <taxon>Zoopagomycota</taxon>
        <taxon>Entomophthoromycotina</taxon>
        <taxon>Basidiobolomycetes</taxon>
        <taxon>Basidiobolales</taxon>
        <taxon>Basidiobolaceae</taxon>
        <taxon>Basidiobolus</taxon>
    </lineage>
</organism>
<evidence type="ECO:0000313" key="8">
    <source>
        <dbReference type="EMBL" id="KAK9709068.1"/>
    </source>
</evidence>
<gene>
    <name evidence="8" type="ORF">K7432_009271</name>
</gene>
<dbReference type="Gene3D" id="3.40.50.1000">
    <property type="entry name" value="HAD superfamily/HAD-like"/>
    <property type="match status" value="1"/>
</dbReference>
<keyword evidence="4 6" id="KW-1133">Transmembrane helix</keyword>
<evidence type="ECO:0000256" key="3">
    <source>
        <dbReference type="ARBA" id="ARBA00022692"/>
    </source>
</evidence>
<evidence type="ECO:0000256" key="6">
    <source>
        <dbReference type="SAM" id="Phobius"/>
    </source>
</evidence>
<evidence type="ECO:0000256" key="2">
    <source>
        <dbReference type="ARBA" id="ARBA00022475"/>
    </source>
</evidence>
<feature type="domain" description="Cation-transporting P-type ATPase C-terminal" evidence="7">
    <location>
        <begin position="220"/>
        <end position="385"/>
    </location>
</feature>
<name>A0ABR2VXB8_9FUNG</name>
<evidence type="ECO:0000259" key="7">
    <source>
        <dbReference type="Pfam" id="PF00689"/>
    </source>
</evidence>
<evidence type="ECO:0000256" key="5">
    <source>
        <dbReference type="ARBA" id="ARBA00023136"/>
    </source>
</evidence>
<dbReference type="InterPro" id="IPR023298">
    <property type="entry name" value="ATPase_P-typ_TM_dom_sf"/>
</dbReference>
<accession>A0ABR2VXB8</accession>